<dbReference type="SUPFAM" id="SSF51735">
    <property type="entry name" value="NAD(P)-binding Rossmann-fold domains"/>
    <property type="match status" value="1"/>
</dbReference>
<dbReference type="InterPro" id="IPR036291">
    <property type="entry name" value="NAD(P)-bd_dom_sf"/>
</dbReference>
<dbReference type="InterPro" id="IPR006140">
    <property type="entry name" value="D-isomer_DH_NAD-bd"/>
</dbReference>
<name>A0A2K9NTB1_BACTC</name>
<dbReference type="GO" id="GO:0016618">
    <property type="term" value="F:hydroxypyruvate reductase [NAD(P)H] activity"/>
    <property type="evidence" value="ECO:0007669"/>
    <property type="project" value="TreeGrafter"/>
</dbReference>
<organism evidence="3 4">
    <name type="scientific">Bacteriovorax stolpii</name>
    <name type="common">Bdellovibrio stolpii</name>
    <dbReference type="NCBI Taxonomy" id="960"/>
    <lineage>
        <taxon>Bacteria</taxon>
        <taxon>Pseudomonadati</taxon>
        <taxon>Bdellovibrionota</taxon>
        <taxon>Bacteriovoracia</taxon>
        <taxon>Bacteriovoracales</taxon>
        <taxon>Bacteriovoracaceae</taxon>
        <taxon>Bacteriovorax</taxon>
    </lineage>
</organism>
<accession>A0A2K9NTB1</accession>
<sequence>MKKWESKLTIKRTSTSPYFSSAFNQTEIESLNPYVDMLPSDSGAATDMLITNTHTNFDLLSGEQVDKLKLVLHPNSGYDNIPVDFVKGSKAPIIIGSTIRAQAVSQYILSALLNHFSPIPQQPFWDVDRKWPRRLISDLKVTLIGYGHIGKILHATLTPIVKELSIYDPFENFTQLNNKNSDVVILACGLNVKSRHIIDKNFLNAIREDALIINAARGELIKTQDLVNFLAANDEAFAVLDVFEKEPADFGVFRNLKNIKHTSHIAGVFKNIDQHTINFEVEVIKNFFELTEFDFKNKYQKMILQNRLKPEIGLI</sequence>
<dbReference type="GO" id="GO:0051287">
    <property type="term" value="F:NAD binding"/>
    <property type="evidence" value="ECO:0007669"/>
    <property type="project" value="InterPro"/>
</dbReference>
<dbReference type="Gene3D" id="3.40.50.720">
    <property type="entry name" value="NAD(P)-binding Rossmann-like Domain"/>
    <property type="match status" value="2"/>
</dbReference>
<evidence type="ECO:0000256" key="1">
    <source>
        <dbReference type="ARBA" id="ARBA00023002"/>
    </source>
</evidence>
<keyword evidence="1" id="KW-0560">Oxidoreductase</keyword>
<dbReference type="KEGG" id="bsto:C0V70_11755"/>
<keyword evidence="4" id="KW-1185">Reference proteome</keyword>
<evidence type="ECO:0000313" key="3">
    <source>
        <dbReference type="EMBL" id="AUN98763.1"/>
    </source>
</evidence>
<dbReference type="PANTHER" id="PTHR10996">
    <property type="entry name" value="2-HYDROXYACID DEHYDROGENASE-RELATED"/>
    <property type="match status" value="1"/>
</dbReference>
<gene>
    <name evidence="3" type="ORF">C0V70_11755</name>
</gene>
<dbReference type="AlphaFoldDB" id="A0A2K9NTB1"/>
<reference evidence="3 4" key="1">
    <citation type="submission" date="2018-01" db="EMBL/GenBank/DDBJ databases">
        <title>Complete genome sequence of Bacteriovorax stolpii DSM12778.</title>
        <authorList>
            <person name="Tang B."/>
            <person name="Chang J."/>
        </authorList>
    </citation>
    <scope>NUCLEOTIDE SEQUENCE [LARGE SCALE GENOMIC DNA]</scope>
    <source>
        <strain evidence="3 4">DSM 12778</strain>
    </source>
</reference>
<dbReference type="GO" id="GO:0030267">
    <property type="term" value="F:glyoxylate reductase (NADPH) activity"/>
    <property type="evidence" value="ECO:0007669"/>
    <property type="project" value="TreeGrafter"/>
</dbReference>
<dbReference type="Proteomes" id="UP000235584">
    <property type="component" value="Chromosome"/>
</dbReference>
<dbReference type="Pfam" id="PF02826">
    <property type="entry name" value="2-Hacid_dh_C"/>
    <property type="match status" value="1"/>
</dbReference>
<dbReference type="InterPro" id="IPR050223">
    <property type="entry name" value="D-isomer_2-hydroxyacid_DH"/>
</dbReference>
<keyword evidence="2" id="KW-0520">NAD</keyword>
<evidence type="ECO:0000256" key="2">
    <source>
        <dbReference type="ARBA" id="ARBA00023027"/>
    </source>
</evidence>
<evidence type="ECO:0000313" key="4">
    <source>
        <dbReference type="Proteomes" id="UP000235584"/>
    </source>
</evidence>
<dbReference type="GO" id="GO:0005829">
    <property type="term" value="C:cytosol"/>
    <property type="evidence" value="ECO:0007669"/>
    <property type="project" value="TreeGrafter"/>
</dbReference>
<dbReference type="SUPFAM" id="SSF52283">
    <property type="entry name" value="Formate/glycerate dehydrogenase catalytic domain-like"/>
    <property type="match status" value="1"/>
</dbReference>
<dbReference type="RefSeq" id="WP_102244054.1">
    <property type="nucleotide sequence ID" value="NZ_CP025704.1"/>
</dbReference>
<dbReference type="EMBL" id="CP025704">
    <property type="protein sequence ID" value="AUN98763.1"/>
    <property type="molecule type" value="Genomic_DNA"/>
</dbReference>
<protein>
    <submittedName>
        <fullName evidence="3">Uncharacterized protein</fullName>
    </submittedName>
</protein>
<proteinExistence type="predicted"/>
<dbReference type="PANTHER" id="PTHR10996:SF178">
    <property type="entry name" value="2-HYDROXYACID DEHYDROGENASE YGL185C-RELATED"/>
    <property type="match status" value="1"/>
</dbReference>